<sequence>MSVKQYLCGPCLVDKGEIVGVVYCRECEEPLCGHCKQDHARIKVSKHHKLVDFADVPPKEIHEFLKNLIACPNHEKQEVVSLCKDHAMADHRKCEEVKVLSDMVHDIKVDCTGLKTVLHDLQQQSESLLEHERKHEELVYEMKSKVVSSLQTEKQKLLNMYAQLENEVLSSIADKKKVIGEKIKTNNEQSRQFLNHIKQQLAFIENVEQFGTNEHVLLLKRKIEKESVCRLKSTVDE</sequence>
<keyword evidence="1" id="KW-0863">Zinc-finger</keyword>
<evidence type="ECO:0000259" key="2">
    <source>
        <dbReference type="PROSITE" id="PS50119"/>
    </source>
</evidence>
<comment type="caution">
    <text evidence="3">The sequence shown here is derived from an EMBL/GenBank/DDBJ whole genome shotgun (WGS) entry which is preliminary data.</text>
</comment>
<dbReference type="Proteomes" id="UP000828390">
    <property type="component" value="Unassembled WGS sequence"/>
</dbReference>
<keyword evidence="4" id="KW-1185">Reference proteome</keyword>
<dbReference type="GO" id="GO:0008270">
    <property type="term" value="F:zinc ion binding"/>
    <property type="evidence" value="ECO:0007669"/>
    <property type="project" value="UniProtKB-KW"/>
</dbReference>
<proteinExistence type="predicted"/>
<dbReference type="Gene3D" id="3.30.160.60">
    <property type="entry name" value="Classic Zinc Finger"/>
    <property type="match status" value="1"/>
</dbReference>
<evidence type="ECO:0000256" key="1">
    <source>
        <dbReference type="PROSITE-ProRule" id="PRU00024"/>
    </source>
</evidence>
<dbReference type="InterPro" id="IPR000315">
    <property type="entry name" value="Znf_B-box"/>
</dbReference>
<feature type="domain" description="B box-type" evidence="2">
    <location>
        <begin position="22"/>
        <end position="53"/>
    </location>
</feature>
<evidence type="ECO:0000313" key="4">
    <source>
        <dbReference type="Proteomes" id="UP000828390"/>
    </source>
</evidence>
<dbReference type="CDD" id="cd19757">
    <property type="entry name" value="Bbox1"/>
    <property type="match status" value="1"/>
</dbReference>
<gene>
    <name evidence="3" type="ORF">DPMN_077214</name>
</gene>
<dbReference type="PROSITE" id="PS50119">
    <property type="entry name" value="ZF_BBOX"/>
    <property type="match status" value="1"/>
</dbReference>
<reference evidence="3" key="1">
    <citation type="journal article" date="2019" name="bioRxiv">
        <title>The Genome of the Zebra Mussel, Dreissena polymorpha: A Resource for Invasive Species Research.</title>
        <authorList>
            <person name="McCartney M.A."/>
            <person name="Auch B."/>
            <person name="Kono T."/>
            <person name="Mallez S."/>
            <person name="Zhang Y."/>
            <person name="Obille A."/>
            <person name="Becker A."/>
            <person name="Abrahante J.E."/>
            <person name="Garbe J."/>
            <person name="Badalamenti J.P."/>
            <person name="Herman A."/>
            <person name="Mangelson H."/>
            <person name="Liachko I."/>
            <person name="Sullivan S."/>
            <person name="Sone E.D."/>
            <person name="Koren S."/>
            <person name="Silverstein K.A.T."/>
            <person name="Beckman K.B."/>
            <person name="Gohl D.M."/>
        </authorList>
    </citation>
    <scope>NUCLEOTIDE SEQUENCE</scope>
    <source>
        <strain evidence="3">Duluth1</strain>
        <tissue evidence="3">Whole animal</tissue>
    </source>
</reference>
<reference evidence="3" key="2">
    <citation type="submission" date="2020-11" db="EMBL/GenBank/DDBJ databases">
        <authorList>
            <person name="McCartney M.A."/>
            <person name="Auch B."/>
            <person name="Kono T."/>
            <person name="Mallez S."/>
            <person name="Becker A."/>
            <person name="Gohl D.M."/>
            <person name="Silverstein K.A.T."/>
            <person name="Koren S."/>
            <person name="Bechman K.B."/>
            <person name="Herman A."/>
            <person name="Abrahante J.E."/>
            <person name="Garbe J."/>
        </authorList>
    </citation>
    <scope>NUCLEOTIDE SEQUENCE</scope>
    <source>
        <strain evidence="3">Duluth1</strain>
        <tissue evidence="3">Whole animal</tissue>
    </source>
</reference>
<keyword evidence="1" id="KW-0862">Zinc</keyword>
<dbReference type="AlphaFoldDB" id="A0A9D3YKI9"/>
<name>A0A9D3YKI9_DREPO</name>
<accession>A0A9D3YKI9</accession>
<protein>
    <recommendedName>
        <fullName evidence="2">B box-type domain-containing protein</fullName>
    </recommendedName>
</protein>
<organism evidence="3 4">
    <name type="scientific">Dreissena polymorpha</name>
    <name type="common">Zebra mussel</name>
    <name type="synonym">Mytilus polymorpha</name>
    <dbReference type="NCBI Taxonomy" id="45954"/>
    <lineage>
        <taxon>Eukaryota</taxon>
        <taxon>Metazoa</taxon>
        <taxon>Spiralia</taxon>
        <taxon>Lophotrochozoa</taxon>
        <taxon>Mollusca</taxon>
        <taxon>Bivalvia</taxon>
        <taxon>Autobranchia</taxon>
        <taxon>Heteroconchia</taxon>
        <taxon>Euheterodonta</taxon>
        <taxon>Imparidentia</taxon>
        <taxon>Neoheterodontei</taxon>
        <taxon>Myida</taxon>
        <taxon>Dreissenoidea</taxon>
        <taxon>Dreissenidae</taxon>
        <taxon>Dreissena</taxon>
    </lineage>
</organism>
<evidence type="ECO:0000313" key="3">
    <source>
        <dbReference type="EMBL" id="KAH3702207.1"/>
    </source>
</evidence>
<keyword evidence="1" id="KW-0479">Metal-binding</keyword>
<dbReference type="EMBL" id="JAIWYP010000015">
    <property type="protein sequence ID" value="KAH3702207.1"/>
    <property type="molecule type" value="Genomic_DNA"/>
</dbReference>